<dbReference type="RefSeq" id="WP_253967237.1">
    <property type="nucleotide sequence ID" value="NZ_JAMFTH010000001.1"/>
</dbReference>
<evidence type="ECO:0000313" key="1">
    <source>
        <dbReference type="EMBL" id="MCP8898973.1"/>
    </source>
</evidence>
<organism evidence="1 2">
    <name type="scientific">Gilvimarinus xylanilyticus</name>
    <dbReference type="NCBI Taxonomy" id="2944139"/>
    <lineage>
        <taxon>Bacteria</taxon>
        <taxon>Pseudomonadati</taxon>
        <taxon>Pseudomonadota</taxon>
        <taxon>Gammaproteobacteria</taxon>
        <taxon>Cellvibrionales</taxon>
        <taxon>Cellvibrionaceae</taxon>
        <taxon>Gilvimarinus</taxon>
    </lineage>
</organism>
<reference evidence="1" key="2">
    <citation type="submission" date="2023-01" db="EMBL/GenBank/DDBJ databases">
        <title>Gilvimarinus xylanilyticus HB14 isolated from Caulerpa lentillifera aquaculture base in Hainan, China.</title>
        <authorList>
            <person name="Zhang Y.-J."/>
        </authorList>
    </citation>
    <scope>NUCLEOTIDE SEQUENCE</scope>
    <source>
        <strain evidence="1">HB14</strain>
    </source>
</reference>
<dbReference type="Proteomes" id="UP001139319">
    <property type="component" value="Unassembled WGS sequence"/>
</dbReference>
<dbReference type="AlphaFoldDB" id="A0A9X2I1J1"/>
<keyword evidence="2" id="KW-1185">Reference proteome</keyword>
<accession>A0A9X2I1J1</accession>
<proteinExistence type="predicted"/>
<reference evidence="1" key="1">
    <citation type="submission" date="2022-05" db="EMBL/GenBank/DDBJ databases">
        <authorList>
            <person name="Sun H.-N."/>
        </authorList>
    </citation>
    <scope>NUCLEOTIDE SEQUENCE</scope>
    <source>
        <strain evidence="1">HB14</strain>
    </source>
</reference>
<dbReference type="EMBL" id="JAMFTH010000001">
    <property type="protein sequence ID" value="MCP8898973.1"/>
    <property type="molecule type" value="Genomic_DNA"/>
</dbReference>
<comment type="caution">
    <text evidence="1">The sequence shown here is derived from an EMBL/GenBank/DDBJ whole genome shotgun (WGS) entry which is preliminary data.</text>
</comment>
<name>A0A9X2I1J1_9GAMM</name>
<evidence type="ECO:0000313" key="2">
    <source>
        <dbReference type="Proteomes" id="UP001139319"/>
    </source>
</evidence>
<protein>
    <submittedName>
        <fullName evidence="1">Uncharacterized protein</fullName>
    </submittedName>
</protein>
<gene>
    <name evidence="1" type="ORF">M6D89_06645</name>
</gene>
<sequence length="89" mass="9942">MAKSLFTSKAAAVKKKLSLHISSETLQRLDKIEKEAEREGVSFPLNDHVEDAIQRLVTQAENQLEELRRSKIPTSDFGVGSTNYNKPTA</sequence>